<keyword evidence="3" id="KW-1185">Reference proteome</keyword>
<protein>
    <recommendedName>
        <fullName evidence="1">CBM6 domain-containing protein</fullName>
    </recommendedName>
</protein>
<name>A0A0D8J4H1_9BACT</name>
<sequence>MKNFTYPEVLLPSCLTRKVGNKIALLLAFTLLLPVLASAQRAYPDLVLTASSNGSDYQISFSYTGGGVVECQESEVYKIGIYLNSWETGLQKEFTGSGYKSSWSGTLAVGPSKSGSWRARYQISEDCGWAWCNCVAWAWSDWKSASTTAIKSPTSITASNQEFFDKIVLNWSKGTNIPDANVGYNIYRGTTAFDRTLVAQVAGNARTWTDETIVPNDVYYYWVTTFTDDWGNHESPRNSSNAVLGKAKTFNVNASDGTYTNRVKVEWDDLSEFAEELRIERSVPESSQKEELAILSKNAQAYSDDGAIPGYKHTYYVTPIHATRTFPTLNDDGYSKPNGTIKGTVKSILSVGVEGVQVCAIPVTPNLPAGALSIPSGGYCTTTDVDGYYEIRNIYYYDEAEFIVVPYKDGPNGPHIFTPDTITRVLDLNSKLSSGANFTDESVFSMAGRVVYPKSTAAECGVPKVEILINGESRGIFTDANGDWSYAIQEEGDYTFTPEFLHHTFENPSGQPSTSFFVAGDSLNINFTDTQTDTIFVKVQTGCETPVADSVKIQLTSPGNCFNTTYYTDANGLLTIHDLPAREYDVQVVELDPVNSNIFDQIGYKPIRIDLTVRDTADMVVERDSLDITPADTIFLPNGTTSITPADTTLVTVTDTTRGEVIPEANFIYHSPLNIQVDFADAGAQVVNCSSGAITLMQQNDTYTLVFEVNESMGDCPVNEGYLRIFDFVADRGDEPIEVPIVNGFAVYTTQAGLPEIAESAEHNHEKLLYVVPEVGYLDATPQEYWIMVEGVKTQAPSFITKSPEMPMLVLHDPPGDNSYSYVQEGKSYKSFNTFEMLVGGEAGVYANLLIGAKVLTPFSSNGFGTQIKFSAVAGRDNFNRNGVETTITFNETFSTSDLENLTGNDGDVYIGASFNQEYALGDELTFNTATCQAEIKTVPTIDVTGFATTFVYTETHIKNTLLPTLGVLRSALIAGRDTSLMSPEEKMQANQLLADSLHWEEVLAQNDLNRGEDAVFKENISFSAGAPYTNEYTTDTTNSASFEYSAFINTELAAGIKLDNESGAWFDSEIGVMAKFRWANTFNQGNDTTYSRTVGYILSDNDIGDFFSVDILEDKAYGVPAFNLKLGTSSCPHEPGTQPRDDARITVYPPQINNVPIGGQAVFTANLLNESQSRETREYHVKVVSTTNPDGAVVKLGGTSITNSGASYFLQYNQTANIALTVERGPMASTYDSIGIMMYPPCEYSLWEDGGSVTSADTAWIFVDFQSECSNVALHLPGDNWLVNSNNDNKLDVAFTGYDRNNENLQSITLQYKRQGEGWVDDVTIEKDLLLENFFDYEFDVSGLTDGNYSLRAKANCGIEGGISYSSEQSGIIDRSSIAPYGTPSPADGYLRYGQEISVVFDKDINCNFESYSGAPPNIRLFLEDSTEIPITVQCSQNEDGIILAPNDDLFAQPSLEGKRVYAVVEGIQDIFGNVQKYKTEWSFLVNVSPVSWNPEEVHLTAEETELVVLSANLDNSANISKSFTIEEYPDWLVPSVTSASVLGGNSFTVQFFVVEDLLPGFYEGEVTAIIDGSPEVLMVSLELYAEEIDWSVNHPDFQYNMNIVAQFSSDDSDENLSTGLRDKIAAYVDGELRGVGNIMYVPELSKYAAFITISGNLTGENGSLLEAEDYVDDLSVKDITFTEDGKTYEATRFKKNNWIDFDIYATKPGIFTAEFKAAGSKAGDVDVYVDGNPGTSLTIPATGSTYAIYTAQFEVPAGAHTLRIQSTSAEFDLDWINFPEYHVRNQHTTEVIKFRMWDGLNGIEYGAIEELTFFNDGVVGNAEEPFILHPAGGIQQRMLAKGWNWISVNKESNDMSVGKVFESLTPPTSLNDITLKSQSGYSQFSQMTGWQGTLSDVDIKTGYMIFLSAHGDTLSLIGNEPETDVSIPLNPKWNWIGYPKSEILPIDSVLELLSAGPGDVIKSQYEYGEYNQSTDSWVGDLKFFQPGLGYKLFVGNSDNITIMKSGNTDELFLKHEYNMTLTAIVDFGEFPTSDRYRIQTYINDQLRGDVPLSYLNPIDKYMAFAMVYGDRSDIGESVKTVLWDEYNQKQIKLVSPELNFTIDKINGTVDNPVILSIAEDELLPEDEGQYNFNNYPNPFRSNTTIQYTIPEDTHVMLTVTNSVGREIRRIVDVEQIAGQYSYDFNAAGLADGIYYCTLKTNDFVETKKLILLKK</sequence>
<gene>
    <name evidence="2" type="ORF">LH29_23230</name>
</gene>
<dbReference type="InterPro" id="IPR013783">
    <property type="entry name" value="Ig-like_fold"/>
</dbReference>
<reference evidence="2 3" key="1">
    <citation type="submission" date="2014-09" db="EMBL/GenBank/DDBJ databases">
        <title>Draft Genome Sequence of Draconibacterium sp. JN14CK-3.</title>
        <authorList>
            <person name="Dong C."/>
            <person name="Lai Q."/>
            <person name="Shao Z."/>
        </authorList>
    </citation>
    <scope>NUCLEOTIDE SEQUENCE [LARGE SCALE GENOMIC DNA]</scope>
    <source>
        <strain evidence="2 3">JN14CK-3</strain>
    </source>
</reference>
<dbReference type="PATRIC" id="fig|1544798.3.peg.4825"/>
<evidence type="ECO:0000313" key="3">
    <source>
        <dbReference type="Proteomes" id="UP000032544"/>
    </source>
</evidence>
<dbReference type="InterPro" id="IPR005084">
    <property type="entry name" value="CBM6"/>
</dbReference>
<dbReference type="Pfam" id="PF18962">
    <property type="entry name" value="Por_Secre_tail"/>
    <property type="match status" value="1"/>
</dbReference>
<dbReference type="SUPFAM" id="SSF49785">
    <property type="entry name" value="Galactose-binding domain-like"/>
    <property type="match status" value="1"/>
</dbReference>
<dbReference type="STRING" id="1544798.LH29_23230"/>
<dbReference type="InterPro" id="IPR008979">
    <property type="entry name" value="Galactose-bd-like_sf"/>
</dbReference>
<dbReference type="EMBL" id="JRHC01000008">
    <property type="protein sequence ID" value="KJF41850.1"/>
    <property type="molecule type" value="Genomic_DNA"/>
</dbReference>
<dbReference type="Proteomes" id="UP000032544">
    <property type="component" value="Unassembled WGS sequence"/>
</dbReference>
<dbReference type="InterPro" id="IPR026444">
    <property type="entry name" value="Secre_tail"/>
</dbReference>
<evidence type="ECO:0000259" key="1">
    <source>
        <dbReference type="PROSITE" id="PS51175"/>
    </source>
</evidence>
<dbReference type="Pfam" id="PF03422">
    <property type="entry name" value="CBM_6"/>
    <property type="match status" value="1"/>
</dbReference>
<proteinExistence type="predicted"/>
<dbReference type="Gene3D" id="2.60.40.10">
    <property type="entry name" value="Immunoglobulins"/>
    <property type="match status" value="1"/>
</dbReference>
<dbReference type="RefSeq" id="WP_045033521.1">
    <property type="nucleotide sequence ID" value="NZ_JRHC01000008.1"/>
</dbReference>
<dbReference type="OrthoDB" id="976756at2"/>
<organism evidence="2 3">
    <name type="scientific">Draconibacterium sediminis</name>
    <dbReference type="NCBI Taxonomy" id="1544798"/>
    <lineage>
        <taxon>Bacteria</taxon>
        <taxon>Pseudomonadati</taxon>
        <taxon>Bacteroidota</taxon>
        <taxon>Bacteroidia</taxon>
        <taxon>Marinilabiliales</taxon>
        <taxon>Prolixibacteraceae</taxon>
        <taxon>Draconibacterium</taxon>
    </lineage>
</organism>
<dbReference type="NCBIfam" id="TIGR04183">
    <property type="entry name" value="Por_Secre_tail"/>
    <property type="match status" value="1"/>
</dbReference>
<accession>A0A0D8J4H1</accession>
<dbReference type="Gene3D" id="2.60.120.260">
    <property type="entry name" value="Galactose-binding domain-like"/>
    <property type="match status" value="1"/>
</dbReference>
<dbReference type="GO" id="GO:0030246">
    <property type="term" value="F:carbohydrate binding"/>
    <property type="evidence" value="ECO:0007669"/>
    <property type="project" value="InterPro"/>
</dbReference>
<dbReference type="PROSITE" id="PS51175">
    <property type="entry name" value="CBM6"/>
    <property type="match status" value="1"/>
</dbReference>
<comment type="caution">
    <text evidence="2">The sequence shown here is derived from an EMBL/GenBank/DDBJ whole genome shotgun (WGS) entry which is preliminary data.</text>
</comment>
<evidence type="ECO:0000313" key="2">
    <source>
        <dbReference type="EMBL" id="KJF41850.1"/>
    </source>
</evidence>
<feature type="domain" description="CBM6" evidence="1">
    <location>
        <begin position="1665"/>
        <end position="1781"/>
    </location>
</feature>